<gene>
    <name evidence="5" type="ORF">FO059_04640</name>
</gene>
<dbReference type="GO" id="GO:0003839">
    <property type="term" value="F:gamma-glutamylcyclotransferase activity"/>
    <property type="evidence" value="ECO:0007669"/>
    <property type="project" value="InterPro"/>
</dbReference>
<dbReference type="Proteomes" id="UP000317344">
    <property type="component" value="Chromosome"/>
</dbReference>
<dbReference type="PANTHER" id="PTHR12935">
    <property type="entry name" value="GAMMA-GLUTAMYLCYCLOTRANSFERASE"/>
    <property type="match status" value="1"/>
</dbReference>
<feature type="region of interest" description="Disordered" evidence="4">
    <location>
        <begin position="94"/>
        <end position="129"/>
    </location>
</feature>
<dbReference type="OrthoDB" id="3212194at2"/>
<dbReference type="InterPro" id="IPR036568">
    <property type="entry name" value="GGCT-like_sf"/>
</dbReference>
<evidence type="ECO:0000313" key="5">
    <source>
        <dbReference type="EMBL" id="QDQ96761.1"/>
    </source>
</evidence>
<feature type="binding site" evidence="3">
    <location>
        <position position="156"/>
    </location>
    <ligand>
        <name>substrate</name>
    </ligand>
</feature>
<evidence type="ECO:0000256" key="2">
    <source>
        <dbReference type="PIRSR" id="PIRSR617939-1"/>
    </source>
</evidence>
<reference evidence="5 6" key="2">
    <citation type="submission" date="2019-07" db="EMBL/GenBank/DDBJ databases">
        <authorList>
            <person name="Huang Y."/>
        </authorList>
    </citation>
    <scope>NUCLEOTIDE SEQUENCE [LARGE SCALE GENOMIC DNA]</scope>
    <source>
        <strain evidence="5 6">HY188</strain>
    </source>
</reference>
<keyword evidence="5" id="KW-0808">Transferase</keyword>
<dbReference type="InterPro" id="IPR017939">
    <property type="entry name" value="G-Glutamylcylcotransferase"/>
</dbReference>
<keyword evidence="6" id="KW-1185">Reference proteome</keyword>
<evidence type="ECO:0000313" key="6">
    <source>
        <dbReference type="Proteomes" id="UP000317344"/>
    </source>
</evidence>
<name>A0A516X2C0_9ACTN</name>
<feature type="active site" description="Proton acceptor" evidence="2">
    <location>
        <position position="79"/>
    </location>
</feature>
<dbReference type="Gene3D" id="3.10.490.10">
    <property type="entry name" value="Gamma-glutamyl cyclotransferase-like"/>
    <property type="match status" value="1"/>
</dbReference>
<organism evidence="5 6">
    <name type="scientific">Tomitella fengzijianii</name>
    <dbReference type="NCBI Taxonomy" id="2597660"/>
    <lineage>
        <taxon>Bacteria</taxon>
        <taxon>Bacillati</taxon>
        <taxon>Actinomycetota</taxon>
        <taxon>Actinomycetes</taxon>
        <taxon>Mycobacteriales</taxon>
        <taxon>Tomitella</taxon>
    </lineage>
</organism>
<dbReference type="EMBL" id="CP041765">
    <property type="protein sequence ID" value="QDQ96761.1"/>
    <property type="molecule type" value="Genomic_DNA"/>
</dbReference>
<accession>A0A516X2C0</accession>
<reference evidence="5 6" key="1">
    <citation type="submission" date="2019-07" db="EMBL/GenBank/DDBJ databases">
        <title>Tomitella cavernea sp. nov., an actinomycete isolated from soil.</title>
        <authorList>
            <person name="Cheng J."/>
        </authorList>
    </citation>
    <scope>NUCLEOTIDE SEQUENCE [LARGE SCALE GENOMIC DNA]</scope>
    <source>
        <strain evidence="5 6">HY188</strain>
    </source>
</reference>
<dbReference type="GO" id="GO:0016740">
    <property type="term" value="F:transferase activity"/>
    <property type="evidence" value="ECO:0007669"/>
    <property type="project" value="UniProtKB-KW"/>
</dbReference>
<dbReference type="PANTHER" id="PTHR12935:SF0">
    <property type="entry name" value="GAMMA-GLUTAMYLCYCLOTRANSFERASE"/>
    <property type="match status" value="1"/>
</dbReference>
<evidence type="ECO:0000256" key="1">
    <source>
        <dbReference type="ARBA" id="ARBA00023239"/>
    </source>
</evidence>
<evidence type="ECO:0000256" key="3">
    <source>
        <dbReference type="PIRSR" id="PIRSR617939-2"/>
    </source>
</evidence>
<dbReference type="InterPro" id="IPR013024">
    <property type="entry name" value="GGCT-like"/>
</dbReference>
<keyword evidence="1" id="KW-0456">Lyase</keyword>
<sequence>MSMYAAYGSNMHPEQMLTRAPHSPMAGTGWLYGWRLTFCGGDLGWEGALATVVEDPDSRVFVVLYDVAADDAPGLDRWEGAELGLHRKIRVRIHPEGTAPGKGARPAPGDDSAPAVPAPTEPPSLDADPAAVVTDPLLAWLYVMDAFEGGLPSARYLGVIADAAEAAGAPSHYVRGLRTRESRNVGPGCPE</sequence>
<evidence type="ECO:0000256" key="4">
    <source>
        <dbReference type="SAM" id="MobiDB-lite"/>
    </source>
</evidence>
<dbReference type="AlphaFoldDB" id="A0A516X2C0"/>
<protein>
    <submittedName>
        <fullName evidence="5">Gamma-glutamylcyclotransferase</fullName>
    </submittedName>
</protein>
<dbReference type="CDD" id="cd06661">
    <property type="entry name" value="GGCT_like"/>
    <property type="match status" value="1"/>
</dbReference>
<dbReference type="RefSeq" id="WP_143906767.1">
    <property type="nucleotide sequence ID" value="NZ_CP041765.1"/>
</dbReference>
<dbReference type="SUPFAM" id="SSF110857">
    <property type="entry name" value="Gamma-glutamyl cyclotransferase-like"/>
    <property type="match status" value="1"/>
</dbReference>
<dbReference type="Pfam" id="PF13772">
    <property type="entry name" value="AIG2_2"/>
    <property type="match status" value="2"/>
</dbReference>
<dbReference type="KEGG" id="toy:FO059_04640"/>
<feature type="binding site" evidence="3">
    <location>
        <begin position="4"/>
        <end position="9"/>
    </location>
    <ligand>
        <name>substrate</name>
    </ligand>
</feature>
<proteinExistence type="predicted"/>